<evidence type="ECO:0000313" key="3">
    <source>
        <dbReference type="Proteomes" id="UP000677305"/>
    </source>
</evidence>
<keyword evidence="2" id="KW-0378">Hydrolase</keyword>
<dbReference type="SUPFAM" id="SSF53474">
    <property type="entry name" value="alpha/beta-Hydrolases"/>
    <property type="match status" value="1"/>
</dbReference>
<dbReference type="InterPro" id="IPR050266">
    <property type="entry name" value="AB_hydrolase_sf"/>
</dbReference>
<dbReference type="InterPro" id="IPR000073">
    <property type="entry name" value="AB_hydrolase_1"/>
</dbReference>
<keyword evidence="3" id="KW-1185">Reference proteome</keyword>
<sequence>MKKKILILVSVIVLIIILIPILTGNLEKETLNQQTRARLEGSFIELSNGYTHYELKGPEDGKTIILVHGNAAPYFTWDNNIDALADAGFRVLRYDVYGHGYSDRPKLRKYDRELYDEQLVELKEKLNITGPVYMIGTSQGGCITTYFAASHPEEVEKVALLSPLFDTFPGKNRVNLLKTRFIGEYMMNVSGDKMLTDPSKVLYSDEKKQELTDKLKKQISFKGKKRAVLANMRGNAIDDATIYYEKLGEQEIPILLTWGENDKKNTKESMEKLQQLIPKIQYHEIEKASHLAHYEFPEVINKLLIDYLNQ</sequence>
<dbReference type="PANTHER" id="PTHR43798:SF33">
    <property type="entry name" value="HYDROLASE, PUTATIVE (AFU_ORTHOLOGUE AFUA_2G14860)-RELATED"/>
    <property type="match status" value="1"/>
</dbReference>
<gene>
    <name evidence="2" type="ORF">HYG85_22865</name>
</gene>
<dbReference type="EMBL" id="CP058561">
    <property type="protein sequence ID" value="QUH31616.1"/>
    <property type="molecule type" value="Genomic_DNA"/>
</dbReference>
<dbReference type="Gene3D" id="3.40.50.1820">
    <property type="entry name" value="alpha/beta hydrolase"/>
    <property type="match status" value="1"/>
</dbReference>
<dbReference type="GO" id="GO:0047372">
    <property type="term" value="F:monoacylglycerol lipase activity"/>
    <property type="evidence" value="ECO:0007669"/>
    <property type="project" value="TreeGrafter"/>
</dbReference>
<dbReference type="KEGG" id="vgu:HYG85_22865"/>
<dbReference type="AlphaFoldDB" id="A0A8J8SEJ8"/>
<dbReference type="PRINTS" id="PR00111">
    <property type="entry name" value="ABHYDROLASE"/>
</dbReference>
<feature type="domain" description="AB hydrolase-1" evidence="1">
    <location>
        <begin position="63"/>
        <end position="297"/>
    </location>
</feature>
<accession>A0A8J8SEJ8</accession>
<dbReference type="InterPro" id="IPR029058">
    <property type="entry name" value="AB_hydrolase_fold"/>
</dbReference>
<organism evidence="2 3">
    <name type="scientific">Vallitalea guaymasensis</name>
    <dbReference type="NCBI Taxonomy" id="1185412"/>
    <lineage>
        <taxon>Bacteria</taxon>
        <taxon>Bacillati</taxon>
        <taxon>Bacillota</taxon>
        <taxon>Clostridia</taxon>
        <taxon>Lachnospirales</taxon>
        <taxon>Vallitaleaceae</taxon>
        <taxon>Vallitalea</taxon>
    </lineage>
</organism>
<evidence type="ECO:0000259" key="1">
    <source>
        <dbReference type="Pfam" id="PF00561"/>
    </source>
</evidence>
<dbReference type="GO" id="GO:0046464">
    <property type="term" value="P:acylglycerol catabolic process"/>
    <property type="evidence" value="ECO:0007669"/>
    <property type="project" value="TreeGrafter"/>
</dbReference>
<name>A0A8J8SEJ8_9FIRM</name>
<proteinExistence type="predicted"/>
<dbReference type="Pfam" id="PF00561">
    <property type="entry name" value="Abhydrolase_1"/>
    <property type="match status" value="1"/>
</dbReference>
<dbReference type="PRINTS" id="PR00412">
    <property type="entry name" value="EPOXHYDRLASE"/>
</dbReference>
<dbReference type="PANTHER" id="PTHR43798">
    <property type="entry name" value="MONOACYLGLYCEROL LIPASE"/>
    <property type="match status" value="1"/>
</dbReference>
<protein>
    <submittedName>
        <fullName evidence="2">Alpha/beta hydrolase</fullName>
    </submittedName>
</protein>
<dbReference type="GO" id="GO:0016020">
    <property type="term" value="C:membrane"/>
    <property type="evidence" value="ECO:0007669"/>
    <property type="project" value="TreeGrafter"/>
</dbReference>
<reference evidence="2 3" key="1">
    <citation type="submission" date="2020-07" db="EMBL/GenBank/DDBJ databases">
        <title>Vallitalea guaymasensis genome.</title>
        <authorList>
            <person name="Postec A."/>
        </authorList>
    </citation>
    <scope>NUCLEOTIDE SEQUENCE [LARGE SCALE GENOMIC DNA]</scope>
    <source>
        <strain evidence="2 3">Ra1766G1</strain>
    </source>
</reference>
<dbReference type="RefSeq" id="WP_212691582.1">
    <property type="nucleotide sequence ID" value="NZ_CP058561.1"/>
</dbReference>
<dbReference type="InterPro" id="IPR000639">
    <property type="entry name" value="Epox_hydrolase-like"/>
</dbReference>
<dbReference type="Proteomes" id="UP000677305">
    <property type="component" value="Chromosome"/>
</dbReference>
<evidence type="ECO:0000313" key="2">
    <source>
        <dbReference type="EMBL" id="QUH31616.1"/>
    </source>
</evidence>